<evidence type="ECO:0000313" key="5">
    <source>
        <dbReference type="Proteomes" id="UP000467105"/>
    </source>
</evidence>
<sequence length="482" mass="47050">MIDFAALPPEVNSARMYAGPGAASLTAAAASWEALAAELSSTASSYRAVVSGLTGGPWEGPSSAAMAAAVSPYLSWMNATATQAAQTAGQLGAAAAAYEAAFAATVPPLQIEVNRAMLAALVATNTLGQNTAAIATTEAQYAEMWAQDAAAMYGYAGASAAATRLTAFSSPPPTTSQSGTTTQGTAAATTSGQSTQSALASVPNVLQSLSSGPAAAAPTGNPIIDYLNGPNPILGVLNSYPFATFHTLSAGTVGYQILSEGLNFDASGSLLTLAPPVAAGWNPLVNALSAPAPAAGAAGAAGVGGLDAGVGSSLVSSASGASAGLGNAGVSAGLGESTMVGNLSVPSSWGTSPAVRLAASASPLPGSGPAGVPQAGASAPGFYGGMPPMGPVASVVNAPRGDQGRLRAGGRNKVIPALGGDSGVNDDPAARWAQPAASAADEGALSEREELAQLRKAMADVTRQRDVLKRTAATLIREGTNK</sequence>
<accession>A0A7I7YQG3</accession>
<evidence type="ECO:0000256" key="1">
    <source>
        <dbReference type="ARBA" id="ARBA00010652"/>
    </source>
</evidence>
<dbReference type="Pfam" id="PF00823">
    <property type="entry name" value="PPE"/>
    <property type="match status" value="1"/>
</dbReference>
<dbReference type="Proteomes" id="UP000467105">
    <property type="component" value="Chromosome"/>
</dbReference>
<dbReference type="EMBL" id="AP022614">
    <property type="protein sequence ID" value="BBZ44108.1"/>
    <property type="molecule type" value="Genomic_DNA"/>
</dbReference>
<comment type="similarity">
    <text evidence="1">Belongs to the mycobacterial PPE family.</text>
</comment>
<feature type="domain" description="PPE family C-terminal" evidence="3">
    <location>
        <begin position="331"/>
        <end position="416"/>
    </location>
</feature>
<dbReference type="PANTHER" id="PTHR46766:SF1">
    <property type="entry name" value="GLUTAMINE-RICH PROTEIN 2"/>
    <property type="match status" value="1"/>
</dbReference>
<proteinExistence type="inferred from homology"/>
<reference evidence="4 5" key="1">
    <citation type="journal article" date="2019" name="Emerg. Microbes Infect.">
        <title>Comprehensive subspecies identification of 175 nontuberculous mycobacteria species based on 7547 genomic profiles.</title>
        <authorList>
            <person name="Matsumoto Y."/>
            <person name="Kinjo T."/>
            <person name="Motooka D."/>
            <person name="Nabeya D."/>
            <person name="Jung N."/>
            <person name="Uechi K."/>
            <person name="Horii T."/>
            <person name="Iida T."/>
            <person name="Fujita J."/>
            <person name="Nakamura S."/>
        </authorList>
    </citation>
    <scope>NUCLEOTIDE SEQUENCE [LARGE SCALE GENOMIC DNA]</scope>
    <source>
        <strain evidence="4 5">JCM 14742</strain>
    </source>
</reference>
<dbReference type="FunFam" id="1.20.1260.20:FF:000001">
    <property type="entry name" value="PPE family protein PPE41"/>
    <property type="match status" value="1"/>
</dbReference>
<dbReference type="PANTHER" id="PTHR46766">
    <property type="entry name" value="GLUTAMINE-RICH PROTEIN 2"/>
    <property type="match status" value="1"/>
</dbReference>
<dbReference type="Gene3D" id="1.20.1260.20">
    <property type="entry name" value="PPE superfamily"/>
    <property type="match status" value="1"/>
</dbReference>
<protein>
    <submittedName>
        <fullName evidence="4">PPE family protein</fullName>
    </submittedName>
</protein>
<feature type="domain" description="PPE" evidence="2">
    <location>
        <begin position="3"/>
        <end position="166"/>
    </location>
</feature>
<dbReference type="InterPro" id="IPR000030">
    <property type="entry name" value="PPE_dom"/>
</dbReference>
<dbReference type="SUPFAM" id="SSF140459">
    <property type="entry name" value="PE/PPE dimer-like"/>
    <property type="match status" value="1"/>
</dbReference>
<name>A0A7I7YQG3_9MYCO</name>
<dbReference type="InterPro" id="IPR022171">
    <property type="entry name" value="PPE_C"/>
</dbReference>
<dbReference type="InterPro" id="IPR038332">
    <property type="entry name" value="PPE_sf"/>
</dbReference>
<gene>
    <name evidence="4" type="primary">PPE31_1</name>
    <name evidence="4" type="ORF">MPRM_13890</name>
</gene>
<organism evidence="4 5">
    <name type="scientific">Mycobacterium parmense</name>
    <dbReference type="NCBI Taxonomy" id="185642"/>
    <lineage>
        <taxon>Bacteria</taxon>
        <taxon>Bacillati</taxon>
        <taxon>Actinomycetota</taxon>
        <taxon>Actinomycetes</taxon>
        <taxon>Mycobacteriales</taxon>
        <taxon>Mycobacteriaceae</taxon>
        <taxon>Mycobacterium</taxon>
        <taxon>Mycobacterium simiae complex</taxon>
    </lineage>
</organism>
<evidence type="ECO:0000259" key="2">
    <source>
        <dbReference type="Pfam" id="PF00823"/>
    </source>
</evidence>
<keyword evidence="5" id="KW-1185">Reference proteome</keyword>
<dbReference type="AlphaFoldDB" id="A0A7I7YQG3"/>
<dbReference type="GO" id="GO:0052572">
    <property type="term" value="P:response to host immune response"/>
    <property type="evidence" value="ECO:0007669"/>
    <property type="project" value="TreeGrafter"/>
</dbReference>
<evidence type="ECO:0000313" key="4">
    <source>
        <dbReference type="EMBL" id="BBZ44108.1"/>
    </source>
</evidence>
<dbReference type="Pfam" id="PF12484">
    <property type="entry name" value="PPE-SVP"/>
    <property type="match status" value="1"/>
</dbReference>
<evidence type="ECO:0000259" key="3">
    <source>
        <dbReference type="Pfam" id="PF12484"/>
    </source>
</evidence>